<comment type="similarity">
    <text evidence="1">Belongs to the short-chain dehydrogenases/reductases (SDR) family.</text>
</comment>
<dbReference type="RefSeq" id="WP_306829688.1">
    <property type="nucleotide sequence ID" value="NZ_JAUSRA010000001.1"/>
</dbReference>
<keyword evidence="2 4" id="KW-0560">Oxidoreductase</keyword>
<dbReference type="EC" id="1.1.1.100" evidence="4"/>
<evidence type="ECO:0000313" key="5">
    <source>
        <dbReference type="Proteomes" id="UP001240984"/>
    </source>
</evidence>
<dbReference type="SMART" id="SM00822">
    <property type="entry name" value="PKS_KR"/>
    <property type="match status" value="1"/>
</dbReference>
<dbReference type="InterPro" id="IPR057326">
    <property type="entry name" value="KR_dom"/>
</dbReference>
<dbReference type="Proteomes" id="UP001240984">
    <property type="component" value="Unassembled WGS sequence"/>
</dbReference>
<accession>A0ABT9MTF6</accession>
<dbReference type="PRINTS" id="PR00081">
    <property type="entry name" value="GDHRDH"/>
</dbReference>
<dbReference type="InterPro" id="IPR036291">
    <property type="entry name" value="NAD(P)-bd_dom_sf"/>
</dbReference>
<keyword evidence="5" id="KW-1185">Reference proteome</keyword>
<comment type="caution">
    <text evidence="4">The sequence shown here is derived from an EMBL/GenBank/DDBJ whole genome shotgun (WGS) entry which is preliminary data.</text>
</comment>
<dbReference type="Pfam" id="PF13561">
    <property type="entry name" value="adh_short_C2"/>
    <property type="match status" value="1"/>
</dbReference>
<evidence type="ECO:0000259" key="3">
    <source>
        <dbReference type="SMART" id="SM00822"/>
    </source>
</evidence>
<dbReference type="EMBL" id="JAUSRA010000001">
    <property type="protein sequence ID" value="MDP9794553.1"/>
    <property type="molecule type" value="Genomic_DNA"/>
</dbReference>
<dbReference type="InterPro" id="IPR002347">
    <property type="entry name" value="SDR_fam"/>
</dbReference>
<proteinExistence type="inferred from homology"/>
<reference evidence="4 5" key="1">
    <citation type="submission" date="2023-07" db="EMBL/GenBank/DDBJ databases">
        <title>Sequencing the genomes of 1000 actinobacteria strains.</title>
        <authorList>
            <person name="Klenk H.-P."/>
        </authorList>
    </citation>
    <scope>NUCLEOTIDE SEQUENCE [LARGE SCALE GENOMIC DNA]</scope>
    <source>
        <strain evidence="4 5">DSM 44710</strain>
    </source>
</reference>
<evidence type="ECO:0000256" key="2">
    <source>
        <dbReference type="ARBA" id="ARBA00023002"/>
    </source>
</evidence>
<evidence type="ECO:0000313" key="4">
    <source>
        <dbReference type="EMBL" id="MDP9794553.1"/>
    </source>
</evidence>
<protein>
    <submittedName>
        <fullName evidence="4">3-oxoacyl-[acyl-carrier protein] reductase</fullName>
        <ecNumber evidence="4">1.1.1.100</ecNumber>
    </submittedName>
</protein>
<name>A0ABT9MTF6_9ACTN</name>
<evidence type="ECO:0000256" key="1">
    <source>
        <dbReference type="ARBA" id="ARBA00006484"/>
    </source>
</evidence>
<sequence>MRVHSVPVHGDASACAPRVAAAHPALRGLVAGYAGFGGPAPGRSRTGSSRWPPPRSSSTWRALVTGGSRGIGRAIVRRLASLGARVVYTYRRDAFDFDLPDVTAVRADQADPGALAAMFAPVRASGLDILVNNAAIAPRIPLAKLTGEDFDRVMAINTRFPLLAIREAATLMRDHGRIVNLSTLNTVVAGPGLALYCASKAALEQITAVAARELGPRGITVNTVSPGQTDTDMLRATAPWPDIESAAASFGALGRVGTPDDVAAVVAWLAGPDAAWITGQNIRATGGLIV</sequence>
<organism evidence="4 5">
    <name type="scientific">Catenuloplanes nepalensis</name>
    <dbReference type="NCBI Taxonomy" id="587533"/>
    <lineage>
        <taxon>Bacteria</taxon>
        <taxon>Bacillati</taxon>
        <taxon>Actinomycetota</taxon>
        <taxon>Actinomycetes</taxon>
        <taxon>Micromonosporales</taxon>
        <taxon>Micromonosporaceae</taxon>
        <taxon>Catenuloplanes</taxon>
    </lineage>
</organism>
<dbReference type="PANTHER" id="PTHR43639">
    <property type="entry name" value="OXIDOREDUCTASE, SHORT-CHAIN DEHYDROGENASE/REDUCTASE FAMILY (AFU_ORTHOLOGUE AFUA_5G02870)"/>
    <property type="match status" value="1"/>
</dbReference>
<dbReference type="PANTHER" id="PTHR43639:SF1">
    <property type="entry name" value="SHORT-CHAIN DEHYDROGENASE_REDUCTASE FAMILY PROTEIN"/>
    <property type="match status" value="1"/>
</dbReference>
<dbReference type="GO" id="GO:0004316">
    <property type="term" value="F:3-oxoacyl-[acyl-carrier-protein] reductase (NADPH) activity"/>
    <property type="evidence" value="ECO:0007669"/>
    <property type="project" value="UniProtKB-EC"/>
</dbReference>
<feature type="domain" description="Ketoreductase" evidence="3">
    <location>
        <begin position="60"/>
        <end position="227"/>
    </location>
</feature>
<gene>
    <name evidence="4" type="ORF">J2S43_003065</name>
</gene>
<dbReference type="Gene3D" id="3.40.50.720">
    <property type="entry name" value="NAD(P)-binding Rossmann-like Domain"/>
    <property type="match status" value="1"/>
</dbReference>
<dbReference type="PRINTS" id="PR00080">
    <property type="entry name" value="SDRFAMILY"/>
</dbReference>
<dbReference type="SUPFAM" id="SSF51735">
    <property type="entry name" value="NAD(P)-binding Rossmann-fold domains"/>
    <property type="match status" value="1"/>
</dbReference>